<dbReference type="EMBL" id="BSXW01012420">
    <property type="protein sequence ID" value="GMF64576.1"/>
    <property type="molecule type" value="Genomic_DNA"/>
</dbReference>
<dbReference type="OrthoDB" id="72545at2759"/>
<evidence type="ECO:0000313" key="2">
    <source>
        <dbReference type="EMBL" id="GMF64576.1"/>
    </source>
</evidence>
<organism evidence="2 3">
    <name type="scientific">Phytophthora lilii</name>
    <dbReference type="NCBI Taxonomy" id="2077276"/>
    <lineage>
        <taxon>Eukaryota</taxon>
        <taxon>Sar</taxon>
        <taxon>Stramenopiles</taxon>
        <taxon>Oomycota</taxon>
        <taxon>Peronosporomycetes</taxon>
        <taxon>Peronosporales</taxon>
        <taxon>Peronosporaceae</taxon>
        <taxon>Phytophthora</taxon>
    </lineage>
</organism>
<comment type="caution">
    <text evidence="2">The sequence shown here is derived from an EMBL/GenBank/DDBJ whole genome shotgun (WGS) entry which is preliminary data.</text>
</comment>
<gene>
    <name evidence="2" type="ORF">Plil01_001736000</name>
</gene>
<evidence type="ECO:0000313" key="3">
    <source>
        <dbReference type="Proteomes" id="UP001165083"/>
    </source>
</evidence>
<proteinExistence type="predicted"/>
<protein>
    <submittedName>
        <fullName evidence="2">Unnamed protein product</fullName>
    </submittedName>
</protein>
<reference evidence="2" key="1">
    <citation type="submission" date="2023-04" db="EMBL/GenBank/DDBJ databases">
        <title>Phytophthora lilii NBRC 32176.</title>
        <authorList>
            <person name="Ichikawa N."/>
            <person name="Sato H."/>
            <person name="Tonouchi N."/>
        </authorList>
    </citation>
    <scope>NUCLEOTIDE SEQUENCE</scope>
    <source>
        <strain evidence="2">NBRC 32176</strain>
    </source>
</reference>
<keyword evidence="1" id="KW-0732">Signal</keyword>
<keyword evidence="3" id="KW-1185">Reference proteome</keyword>
<feature type="signal peptide" evidence="1">
    <location>
        <begin position="1"/>
        <end position="22"/>
    </location>
</feature>
<feature type="chain" id="PRO_5040744954" evidence="1">
    <location>
        <begin position="23"/>
        <end position="511"/>
    </location>
</feature>
<accession>A0A9W6YHR0</accession>
<name>A0A9W6YHR0_9STRA</name>
<evidence type="ECO:0000256" key="1">
    <source>
        <dbReference type="SAM" id="SignalP"/>
    </source>
</evidence>
<dbReference type="Proteomes" id="UP001165083">
    <property type="component" value="Unassembled WGS sequence"/>
</dbReference>
<dbReference type="AlphaFoldDB" id="A0A9W6YHR0"/>
<sequence>MKLQFITSAFLLVAGTLQLVGAKTCKTLMDNDSTLVKSLARSYHDDFSDFPVSSVFSEFHAAVPWLSKCAASIDPVTIYASMRTSQNFLSCLRKAERTNLDDGLDTAEGWKTLCPLLENTAVPCVKNAMVEIVMDAFATTDGCCDAMLAQVQTLFSNSLTTMMEKLVQYAVNIACSERKFTNHRGKATTELCGYSILKSLDFIESEDDIVPLVSLLQLPNAEMCDAFAGKAFKAANGSEFKIGFGTKGADTMGICLEPVDALLEYVASWPIFAQTLNANGTAFSPLSLFTSVKSLSFATLRSWFETPTNLPAIVADTLERFAAAVRAFQLARYQTYFYYDDNYTIYYNETRDGSWYGSWNSTGNSSDHNFTGSGNWSDDVGYDYNYSFSYASYQESYNGSGSRFYGDYWSSSSEDDSNVFVILIERFIADIDRMLLHIPNGGGCTFSSQTITMPFDVTKASAIDTVATAVTSAPTVAATTVSTQSSGAQSLSVPFSTASMAIFLVFSRLRW</sequence>